<name>A0ABT7DMY4_9ACTN</name>
<evidence type="ECO:0008006" key="4">
    <source>
        <dbReference type="Google" id="ProtNLM"/>
    </source>
</evidence>
<sequence>MCFRPSAVDATAPTSKTCARCGATNDAAAAVCASCGSDTFEEAPLSAPGVPEAPAAPGVPGAPAAPTPAAAPAAPAVSAYGEPPHCGSAGKISTPKVAPRF</sequence>
<dbReference type="RefSeq" id="WP_283832243.1">
    <property type="nucleotide sequence ID" value="NZ_JASJEU010000016.1"/>
</dbReference>
<evidence type="ECO:0000313" key="2">
    <source>
        <dbReference type="EMBL" id="MDJ1650899.1"/>
    </source>
</evidence>
<feature type="region of interest" description="Disordered" evidence="1">
    <location>
        <begin position="43"/>
        <end position="76"/>
    </location>
</feature>
<evidence type="ECO:0000256" key="1">
    <source>
        <dbReference type="SAM" id="MobiDB-lite"/>
    </source>
</evidence>
<reference evidence="2 3" key="1">
    <citation type="submission" date="2023-05" db="EMBL/GenBank/DDBJ databases">
        <title>Gordonibacter KGMB12511T sp. nov., isolated from faeces of healthy Korean.</title>
        <authorList>
            <person name="Kim H.S."/>
            <person name="Kim J.-S."/>
            <person name="Suh M.K."/>
            <person name="Eom M.K."/>
            <person name="Do H.E."/>
            <person name="Lee J.-S."/>
        </authorList>
    </citation>
    <scope>NUCLEOTIDE SEQUENCE [LARGE SCALE GENOMIC DNA]</scope>
    <source>
        <strain evidence="2 3">KGMB12511</strain>
    </source>
</reference>
<dbReference type="Proteomes" id="UP001232750">
    <property type="component" value="Unassembled WGS sequence"/>
</dbReference>
<organism evidence="2 3">
    <name type="scientific">Gordonibacter faecis</name>
    <dbReference type="NCBI Taxonomy" id="3047475"/>
    <lineage>
        <taxon>Bacteria</taxon>
        <taxon>Bacillati</taxon>
        <taxon>Actinomycetota</taxon>
        <taxon>Coriobacteriia</taxon>
        <taxon>Eggerthellales</taxon>
        <taxon>Eggerthellaceae</taxon>
        <taxon>Gordonibacter</taxon>
    </lineage>
</organism>
<dbReference type="EMBL" id="JASJEU010000016">
    <property type="protein sequence ID" value="MDJ1650899.1"/>
    <property type="molecule type" value="Genomic_DNA"/>
</dbReference>
<gene>
    <name evidence="2" type="ORF">QNJ86_08825</name>
</gene>
<protein>
    <recommendedName>
        <fullName evidence="4">Zinc-ribbon domain-containing protein</fullName>
    </recommendedName>
</protein>
<comment type="caution">
    <text evidence="2">The sequence shown here is derived from an EMBL/GenBank/DDBJ whole genome shotgun (WGS) entry which is preliminary data.</text>
</comment>
<accession>A0ABT7DMY4</accession>
<proteinExistence type="predicted"/>
<evidence type="ECO:0000313" key="3">
    <source>
        <dbReference type="Proteomes" id="UP001232750"/>
    </source>
</evidence>
<feature type="compositionally biased region" description="Low complexity" evidence="1">
    <location>
        <begin position="47"/>
        <end position="76"/>
    </location>
</feature>
<keyword evidence="3" id="KW-1185">Reference proteome</keyword>